<gene>
    <name evidence="8" type="ORF">NIES267_56420</name>
</gene>
<feature type="transmembrane region" description="Helical" evidence="7">
    <location>
        <begin position="349"/>
        <end position="371"/>
    </location>
</feature>
<feature type="transmembrane region" description="Helical" evidence="7">
    <location>
        <begin position="402"/>
        <end position="422"/>
    </location>
</feature>
<comment type="subcellular location">
    <subcellularLocation>
        <location evidence="1">Cell membrane</location>
        <topology evidence="1">Multi-pass membrane protein</topology>
    </subcellularLocation>
</comment>
<proteinExistence type="predicted"/>
<feature type="transmembrane region" description="Helical" evidence="7">
    <location>
        <begin position="257"/>
        <end position="281"/>
    </location>
</feature>
<keyword evidence="4 7" id="KW-0812">Transmembrane</keyword>
<evidence type="ECO:0000256" key="3">
    <source>
        <dbReference type="ARBA" id="ARBA00022475"/>
    </source>
</evidence>
<dbReference type="PANTHER" id="PTHR43266">
    <property type="entry name" value="MACROLIDE-EFFLUX PROTEIN"/>
    <property type="match status" value="1"/>
</dbReference>
<evidence type="ECO:0000256" key="6">
    <source>
        <dbReference type="ARBA" id="ARBA00023136"/>
    </source>
</evidence>
<feature type="transmembrane region" description="Helical" evidence="7">
    <location>
        <begin position="104"/>
        <end position="126"/>
    </location>
</feature>
<evidence type="ECO:0000313" key="9">
    <source>
        <dbReference type="Proteomes" id="UP000218418"/>
    </source>
</evidence>
<dbReference type="OrthoDB" id="9775268at2"/>
<evidence type="ECO:0000256" key="2">
    <source>
        <dbReference type="ARBA" id="ARBA00022448"/>
    </source>
</evidence>
<dbReference type="SUPFAM" id="SSF103473">
    <property type="entry name" value="MFS general substrate transporter"/>
    <property type="match status" value="1"/>
</dbReference>
<dbReference type="GO" id="GO:0022857">
    <property type="term" value="F:transmembrane transporter activity"/>
    <property type="evidence" value="ECO:0007669"/>
    <property type="project" value="InterPro"/>
</dbReference>
<dbReference type="PANTHER" id="PTHR43266:SF2">
    <property type="entry name" value="MAJOR FACILITATOR SUPERFAMILY (MFS) PROFILE DOMAIN-CONTAINING PROTEIN"/>
    <property type="match status" value="1"/>
</dbReference>
<evidence type="ECO:0000313" key="8">
    <source>
        <dbReference type="EMBL" id="BAY86136.1"/>
    </source>
</evidence>
<keyword evidence="2" id="KW-0813">Transport</keyword>
<accession>A0A1Z4LY14</accession>
<feature type="transmembrane region" description="Helical" evidence="7">
    <location>
        <begin position="288"/>
        <end position="305"/>
    </location>
</feature>
<keyword evidence="9" id="KW-1185">Reference proteome</keyword>
<dbReference type="Gene3D" id="1.20.1250.20">
    <property type="entry name" value="MFS general substrate transporter like domains"/>
    <property type="match status" value="1"/>
</dbReference>
<feature type="transmembrane region" description="Helical" evidence="7">
    <location>
        <begin position="12"/>
        <end position="34"/>
    </location>
</feature>
<feature type="transmembrane region" description="Helical" evidence="7">
    <location>
        <begin position="173"/>
        <end position="192"/>
    </location>
</feature>
<evidence type="ECO:0000256" key="4">
    <source>
        <dbReference type="ARBA" id="ARBA00022692"/>
    </source>
</evidence>
<dbReference type="EMBL" id="AP018227">
    <property type="protein sequence ID" value="BAY86136.1"/>
    <property type="molecule type" value="Genomic_DNA"/>
</dbReference>
<name>A0A1Z4LY14_9CYAN</name>
<organism evidence="8 9">
    <name type="scientific">Calothrix parasitica NIES-267</name>
    <dbReference type="NCBI Taxonomy" id="1973488"/>
    <lineage>
        <taxon>Bacteria</taxon>
        <taxon>Bacillati</taxon>
        <taxon>Cyanobacteriota</taxon>
        <taxon>Cyanophyceae</taxon>
        <taxon>Nostocales</taxon>
        <taxon>Calotrichaceae</taxon>
        <taxon>Calothrix</taxon>
    </lineage>
</organism>
<feature type="transmembrane region" description="Helical" evidence="7">
    <location>
        <begin position="311"/>
        <end position="328"/>
    </location>
</feature>
<dbReference type="Proteomes" id="UP000218418">
    <property type="component" value="Chromosome"/>
</dbReference>
<feature type="transmembrane region" description="Helical" evidence="7">
    <location>
        <begin position="46"/>
        <end position="70"/>
    </location>
</feature>
<feature type="transmembrane region" description="Helical" evidence="7">
    <location>
        <begin position="77"/>
        <end position="98"/>
    </location>
</feature>
<evidence type="ECO:0000256" key="1">
    <source>
        <dbReference type="ARBA" id="ARBA00004651"/>
    </source>
</evidence>
<dbReference type="InterPro" id="IPR011701">
    <property type="entry name" value="MFS"/>
</dbReference>
<reference evidence="8 9" key="1">
    <citation type="submission" date="2017-06" db="EMBL/GenBank/DDBJ databases">
        <title>Genome sequencing of cyanobaciteial culture collection at National Institute for Environmental Studies (NIES).</title>
        <authorList>
            <person name="Hirose Y."/>
            <person name="Shimura Y."/>
            <person name="Fujisawa T."/>
            <person name="Nakamura Y."/>
            <person name="Kawachi M."/>
        </authorList>
    </citation>
    <scope>NUCLEOTIDE SEQUENCE [LARGE SCALE GENOMIC DNA]</scope>
    <source>
        <strain evidence="8 9">NIES-267</strain>
    </source>
</reference>
<dbReference type="GO" id="GO:0005886">
    <property type="term" value="C:plasma membrane"/>
    <property type="evidence" value="ECO:0007669"/>
    <property type="project" value="UniProtKB-SubCell"/>
</dbReference>
<dbReference type="CDD" id="cd06173">
    <property type="entry name" value="MFS_MefA_like"/>
    <property type="match status" value="1"/>
</dbReference>
<keyword evidence="5 7" id="KW-1133">Transmembrane helix</keyword>
<dbReference type="AlphaFoldDB" id="A0A1Z4LY14"/>
<feature type="transmembrane region" description="Helical" evidence="7">
    <location>
        <begin position="213"/>
        <end position="237"/>
    </location>
</feature>
<evidence type="ECO:0008006" key="10">
    <source>
        <dbReference type="Google" id="ProtNLM"/>
    </source>
</evidence>
<keyword evidence="6 7" id="KW-0472">Membrane</keyword>
<sequence>MTKLQAPQNLRNFIIIWFGQLISNIGSYMTYFAIKIWAWQLTNQVITIALISFFELIPSIVITLASGLIVDRVNRKFLLIIADCVAAISTIIIAYLYLTNQLQIWHIYATGAVNGAFSEVQALAYSSSISMLVPKQHYTRATSMNSAIHYGSVIIAPAAAGFLYYIINLDGILFIDFITFTIAIATVLKVRIPQPKITTQFEKSIGIWQQIIFGFRYLIQNPSLLAVITFGSLFWFAHDIGATLYSPMILARTNNDTRILGSISSAAGLGGVTGTVILSIWGGSKRRIHGFLLGMMGAGISKTVFGLGQGLMIWLPAQFCSSLNFPMLTSSSKSILLSKVKPDIQGRVFATESVIQQIVSAIAVFISALLADHVFEPAMMPGGNFVPLFGNFFGTGKGAGMALLYVISSIGLLLIGLSGYFIPQLRNVETIMSDYDTEDDLYSNYR</sequence>
<evidence type="ECO:0000256" key="5">
    <source>
        <dbReference type="ARBA" id="ARBA00022989"/>
    </source>
</evidence>
<evidence type="ECO:0000256" key="7">
    <source>
        <dbReference type="SAM" id="Phobius"/>
    </source>
</evidence>
<dbReference type="Pfam" id="PF07690">
    <property type="entry name" value="MFS_1"/>
    <property type="match status" value="1"/>
</dbReference>
<keyword evidence="3" id="KW-1003">Cell membrane</keyword>
<feature type="transmembrane region" description="Helical" evidence="7">
    <location>
        <begin position="147"/>
        <end position="167"/>
    </location>
</feature>
<dbReference type="InterPro" id="IPR036259">
    <property type="entry name" value="MFS_trans_sf"/>
</dbReference>
<protein>
    <recommendedName>
        <fullName evidence="10">Major facilitator superfamily MFS_1</fullName>
    </recommendedName>
</protein>